<proteinExistence type="predicted"/>
<organism evidence="1 2">
    <name type="scientific">Segniliparus rugosus (strain ATCC BAA-974 / DSM 45345 / CCUG 50838 / CIP 108380 / JCM 13579 / CDC 945)</name>
    <dbReference type="NCBI Taxonomy" id="679197"/>
    <lineage>
        <taxon>Bacteria</taxon>
        <taxon>Bacillati</taxon>
        <taxon>Actinomycetota</taxon>
        <taxon>Actinomycetes</taxon>
        <taxon>Mycobacteriales</taxon>
        <taxon>Segniliparaceae</taxon>
        <taxon>Segniliparus</taxon>
    </lineage>
</organism>
<keyword evidence="2" id="KW-1185">Reference proteome</keyword>
<protein>
    <submittedName>
        <fullName evidence="1">Uncharacterized protein</fullName>
    </submittedName>
</protein>
<gene>
    <name evidence="1" type="ORF">HMPREF9336_03156</name>
</gene>
<evidence type="ECO:0000313" key="1">
    <source>
        <dbReference type="EMBL" id="EFV11963.2"/>
    </source>
</evidence>
<dbReference type="EMBL" id="ACZI02000001">
    <property type="protein sequence ID" value="EFV11963.2"/>
    <property type="molecule type" value="Genomic_DNA"/>
</dbReference>
<comment type="caution">
    <text evidence="1">The sequence shown here is derived from an EMBL/GenBank/DDBJ whole genome shotgun (WGS) entry which is preliminary data.</text>
</comment>
<evidence type="ECO:0000313" key="2">
    <source>
        <dbReference type="Proteomes" id="UP000004816"/>
    </source>
</evidence>
<sequence length="293" mass="32630">MSRKADIKRPNHADVVVKRRCSDTEWANWLVRAKCRCDLTQQKIAELTGISLYRQRRWVEDGDLPSLEEIRLMAEITGSEYGDLLLLCGYITAQDVARLVRRVSLPGVPSEDLVAEYLRRVKGGAAPSPEWGAAPALPGGEPEIRVDHRELAAVRVEGGELSLCAENADGHDPLVLSKLVSDDGARTEVWFTRRTGQEALGLFKEGLRIVGGWVESREAWATYGTQRIRLGTCTAFSRTLMIYVEFSPDSEPRIISASSSSRSPSSCVEFTQPALAEYVVRLREGLSLLRRWS</sequence>
<dbReference type="Proteomes" id="UP000004816">
    <property type="component" value="Unassembled WGS sequence"/>
</dbReference>
<name>E5XUI4_SEGRC</name>
<dbReference type="HOGENOM" id="CLU_949610_0_0_11"/>
<dbReference type="AlphaFoldDB" id="E5XUI4"/>
<accession>E5XUI4</accession>
<dbReference type="STRING" id="679197.HMPREF9336_03156"/>
<dbReference type="InterPro" id="IPR010982">
    <property type="entry name" value="Lambda_DNA-bd_dom_sf"/>
</dbReference>
<dbReference type="SUPFAM" id="SSF47413">
    <property type="entry name" value="lambda repressor-like DNA-binding domains"/>
    <property type="match status" value="1"/>
</dbReference>
<dbReference type="GO" id="GO:0003677">
    <property type="term" value="F:DNA binding"/>
    <property type="evidence" value="ECO:0007669"/>
    <property type="project" value="InterPro"/>
</dbReference>
<reference evidence="1 2" key="1">
    <citation type="journal article" date="2011" name="Stand. Genomic Sci.">
        <title>High quality draft genome sequence of Segniliparus rugosus CDC 945(T)= (ATCC BAA-974(T)).</title>
        <authorList>
            <person name="Earl A.M."/>
            <person name="Desjardins C.A."/>
            <person name="Fitzgerald M.G."/>
            <person name="Arachchi H.M."/>
            <person name="Zeng Q."/>
            <person name="Mehta T."/>
            <person name="Griggs A."/>
            <person name="Birren B.W."/>
            <person name="Toney N.C."/>
            <person name="Carr J."/>
            <person name="Posey J."/>
            <person name="Butler W.R."/>
        </authorList>
    </citation>
    <scope>NUCLEOTIDE SEQUENCE [LARGE SCALE GENOMIC DNA]</scope>
    <source>
        <strain evidence="2">ATCC BAA-974 / DSM 45345 / CCUG 50838 / CIP 108380 / JCM 13579 / CDC 945</strain>
    </source>
</reference>